<dbReference type="Pfam" id="PF00566">
    <property type="entry name" value="RabGAP-TBC"/>
    <property type="match status" value="1"/>
</dbReference>
<keyword evidence="2" id="KW-0479">Metal-binding</keyword>
<dbReference type="Pfam" id="PF05761">
    <property type="entry name" value="5_nucleotid"/>
    <property type="match status" value="1"/>
</dbReference>
<evidence type="ECO:0000256" key="4">
    <source>
        <dbReference type="ARBA" id="ARBA00022842"/>
    </source>
</evidence>
<dbReference type="PANTHER" id="PTHR12103:SF12">
    <property type="entry name" value="FI20020P1"/>
    <property type="match status" value="1"/>
</dbReference>
<sequence>MAPPPPSPPRAKGRRGSTTEDLVAWHGMSVKNFTTMVAGGLPHTLRRRALWMDIISTEVKTRSKAKMSQGFISFVASTAASGSPTAPTQAMVAPAPGDVSILSSRRLRPERSSTLLDDKHMVELVSELKDSKFVFIDHTLAPFVLGMSQILLPELHTRSELIKILTFILHREQLPHNDRAILPYGDTTPICVDTFEAVLQTLNPKIYNKILTWRLPRVELFMNLLMVAFSGTFPAALKLRAMDHILVNGCVGLASIALAYLHRRSEHVLRCVSGDAFYDLREENAAAWLAPAQVDEFWKECADMHKSHFLHMYSHRAVQMRAMHMTFNAADASDKYLPDQHLQFAFSSYDWIGFNVDHALAEYKTEMLLKTSFERAYTKIQSVYLNLKTNTQPTWHPPLAHRGLAIDRERGNFLLFGSNGDILGGFHGTTEIPLHQLNWQYPLARRDETDWLFVYTVPEMIYPQLFAWLIDHYEHGSITDDDIGYVHLNDQVLHEMEFILPKSAFSVLSTIAFEAATAYYEADFLPTLVATPEVLLHYNANIRVTLEHVMTVVKKRMFILTNSSWEHTNAVLQYSIGKDWVHFFDIVVTKCVPSIFYDPCNTRRFMELPLLHGSRTLVPMTTPMLERGHVYAGGNVKDLMATLGPTAKVCYVGDHLLHDILLPTENFVAPWDVVAIGHLTAQQVQNFMWSFFFPSSTKVEARCKPTGPFFYLDVGGVFSYWGKKINEACVLCVDSVGRLGDHDMSVASLVQARLDRRRDSIRTRASTTATSSAITTYDKLANIVRPNKVTTASSLTTAMSMHHRSENPAMDRRSSLA</sequence>
<protein>
    <recommendedName>
        <fullName evidence="5">Rab-GAP TBC domain-containing protein</fullName>
    </recommendedName>
</protein>
<keyword evidence="3" id="KW-0378">Hydrolase</keyword>
<evidence type="ECO:0000259" key="5">
    <source>
        <dbReference type="Pfam" id="PF00566"/>
    </source>
</evidence>
<keyword evidence="4" id="KW-0460">Magnesium</keyword>
<dbReference type="InterPro" id="IPR035969">
    <property type="entry name" value="Rab-GAP_TBC_sf"/>
</dbReference>
<dbReference type="Gene3D" id="3.40.50.1000">
    <property type="entry name" value="HAD superfamily/HAD-like"/>
    <property type="match status" value="1"/>
</dbReference>
<dbReference type="InterPro" id="IPR036412">
    <property type="entry name" value="HAD-like_sf"/>
</dbReference>
<dbReference type="STRING" id="1202772.A0A1V9Z4T3"/>
<comment type="similarity">
    <text evidence="1">Belongs to the 5'(3')-deoxyribonucleotidase family.</text>
</comment>
<evidence type="ECO:0000256" key="2">
    <source>
        <dbReference type="ARBA" id="ARBA00022723"/>
    </source>
</evidence>
<proteinExistence type="inferred from homology"/>
<organism evidence="6 7">
    <name type="scientific">Achlya hypogyna</name>
    <name type="common">Oomycete</name>
    <name type="synonym">Protoachlya hypogyna</name>
    <dbReference type="NCBI Taxonomy" id="1202772"/>
    <lineage>
        <taxon>Eukaryota</taxon>
        <taxon>Sar</taxon>
        <taxon>Stramenopiles</taxon>
        <taxon>Oomycota</taxon>
        <taxon>Saprolegniomycetes</taxon>
        <taxon>Saprolegniales</taxon>
        <taxon>Achlyaceae</taxon>
        <taxon>Achlya</taxon>
    </lineage>
</organism>
<comment type="caution">
    <text evidence="6">The sequence shown here is derived from an EMBL/GenBank/DDBJ whole genome shotgun (WGS) entry which is preliminary data.</text>
</comment>
<dbReference type="Gene3D" id="1.10.472.80">
    <property type="entry name" value="Ypt/Rab-GAP domain of gyp1p, domain 3"/>
    <property type="match status" value="1"/>
</dbReference>
<evidence type="ECO:0000256" key="3">
    <source>
        <dbReference type="ARBA" id="ARBA00022801"/>
    </source>
</evidence>
<evidence type="ECO:0000313" key="7">
    <source>
        <dbReference type="Proteomes" id="UP000243579"/>
    </source>
</evidence>
<keyword evidence="7" id="KW-1185">Reference proteome</keyword>
<dbReference type="InterPro" id="IPR000195">
    <property type="entry name" value="Rab-GAP-TBC_dom"/>
</dbReference>
<gene>
    <name evidence="6" type="ORF">ACHHYP_03058</name>
</gene>
<dbReference type="OrthoDB" id="10252832at2759"/>
<dbReference type="SUPFAM" id="SSF56784">
    <property type="entry name" value="HAD-like"/>
    <property type="match status" value="1"/>
</dbReference>
<dbReference type="InterPro" id="IPR023214">
    <property type="entry name" value="HAD_sf"/>
</dbReference>
<evidence type="ECO:0000313" key="6">
    <source>
        <dbReference type="EMBL" id="OQR93018.1"/>
    </source>
</evidence>
<dbReference type="GO" id="GO:0008253">
    <property type="term" value="F:5'-nucleotidase activity"/>
    <property type="evidence" value="ECO:0007669"/>
    <property type="project" value="TreeGrafter"/>
</dbReference>
<dbReference type="PANTHER" id="PTHR12103">
    <property type="entry name" value="5'-NUCLEOTIDASE DOMAIN-CONTAINING"/>
    <property type="match status" value="1"/>
</dbReference>
<dbReference type="SUPFAM" id="SSF47923">
    <property type="entry name" value="Ypt/Rab-GAP domain of gyp1p"/>
    <property type="match status" value="1"/>
</dbReference>
<dbReference type="EMBL" id="JNBR01000433">
    <property type="protein sequence ID" value="OQR93018.1"/>
    <property type="molecule type" value="Genomic_DNA"/>
</dbReference>
<dbReference type="InterPro" id="IPR008380">
    <property type="entry name" value="HAD-SF_hydro_IG_5-nucl"/>
</dbReference>
<dbReference type="Proteomes" id="UP000243579">
    <property type="component" value="Unassembled WGS sequence"/>
</dbReference>
<dbReference type="GO" id="GO:0046872">
    <property type="term" value="F:metal ion binding"/>
    <property type="evidence" value="ECO:0007669"/>
    <property type="project" value="UniProtKB-KW"/>
</dbReference>
<evidence type="ECO:0000256" key="1">
    <source>
        <dbReference type="ARBA" id="ARBA00009589"/>
    </source>
</evidence>
<reference evidence="6 7" key="1">
    <citation type="journal article" date="2014" name="Genome Biol. Evol.">
        <title>The secreted proteins of Achlya hypogyna and Thraustotheca clavata identify the ancestral oomycete secretome and reveal gene acquisitions by horizontal gene transfer.</title>
        <authorList>
            <person name="Misner I."/>
            <person name="Blouin N."/>
            <person name="Leonard G."/>
            <person name="Richards T.A."/>
            <person name="Lane C.E."/>
        </authorList>
    </citation>
    <scope>NUCLEOTIDE SEQUENCE [LARGE SCALE GENOMIC DNA]</scope>
    <source>
        <strain evidence="6 7">ATCC 48635</strain>
    </source>
</reference>
<accession>A0A1V9Z4T3</accession>
<feature type="domain" description="Rab-GAP TBC" evidence="5">
    <location>
        <begin position="143"/>
        <end position="267"/>
    </location>
</feature>
<dbReference type="AlphaFoldDB" id="A0A1V9Z4T3"/>
<name>A0A1V9Z4T3_ACHHY</name>